<feature type="transmembrane region" description="Helical" evidence="7">
    <location>
        <begin position="330"/>
        <end position="349"/>
    </location>
</feature>
<feature type="transmembrane region" description="Helical" evidence="7">
    <location>
        <begin position="152"/>
        <end position="169"/>
    </location>
</feature>
<feature type="transmembrane region" description="Helical" evidence="7">
    <location>
        <begin position="190"/>
        <end position="212"/>
    </location>
</feature>
<feature type="transmembrane region" description="Helical" evidence="7">
    <location>
        <begin position="49"/>
        <end position="75"/>
    </location>
</feature>
<evidence type="ECO:0000256" key="6">
    <source>
        <dbReference type="ARBA" id="ARBA00023136"/>
    </source>
</evidence>
<feature type="transmembrane region" description="Helical" evidence="7">
    <location>
        <begin position="355"/>
        <end position="378"/>
    </location>
</feature>
<proteinExistence type="predicted"/>
<reference evidence="8 9" key="1">
    <citation type="submission" date="2017-11" db="EMBL/GenBank/DDBJ databases">
        <title>Draft genome sequence of environmental isolate Aeromonas cavernicola sp. nov. MDC 2508.</title>
        <authorList>
            <person name="Colston S.M."/>
            <person name="Navarro A."/>
            <person name="Martinez-Murcia A.J."/>
            <person name="Graf J."/>
        </authorList>
    </citation>
    <scope>NUCLEOTIDE SEQUENCE [LARGE SCALE GENOMIC DNA]</scope>
    <source>
        <strain evidence="8 9">MDC 2508</strain>
    </source>
</reference>
<evidence type="ECO:0000256" key="2">
    <source>
        <dbReference type="ARBA" id="ARBA00022448"/>
    </source>
</evidence>
<organism evidence="8 9">
    <name type="scientific">Aeromonas cavernicola</name>
    <dbReference type="NCBI Taxonomy" id="1006623"/>
    <lineage>
        <taxon>Bacteria</taxon>
        <taxon>Pseudomonadati</taxon>
        <taxon>Pseudomonadota</taxon>
        <taxon>Gammaproteobacteria</taxon>
        <taxon>Aeromonadales</taxon>
        <taxon>Aeromonadaceae</taxon>
        <taxon>Aeromonas</taxon>
    </lineage>
</organism>
<dbReference type="PANTHER" id="PTHR42865:SF7">
    <property type="entry name" value="PROTON_GLUTAMATE-ASPARTATE SYMPORTER"/>
    <property type="match status" value="1"/>
</dbReference>
<feature type="transmembrane region" description="Helical" evidence="7">
    <location>
        <begin position="19"/>
        <end position="37"/>
    </location>
</feature>
<dbReference type="OrthoDB" id="9766690at2"/>
<feature type="transmembrane region" description="Helical" evidence="7">
    <location>
        <begin position="224"/>
        <end position="248"/>
    </location>
</feature>
<evidence type="ECO:0000256" key="1">
    <source>
        <dbReference type="ARBA" id="ARBA00004651"/>
    </source>
</evidence>
<keyword evidence="5 7" id="KW-1133">Transmembrane helix</keyword>
<dbReference type="GO" id="GO:0005886">
    <property type="term" value="C:plasma membrane"/>
    <property type="evidence" value="ECO:0007669"/>
    <property type="project" value="UniProtKB-SubCell"/>
</dbReference>
<dbReference type="PANTHER" id="PTHR42865">
    <property type="entry name" value="PROTON/GLUTAMATE-ASPARTATE SYMPORTER"/>
    <property type="match status" value="1"/>
</dbReference>
<dbReference type="EMBL" id="PGGC01000050">
    <property type="protein sequence ID" value="PJG59714.1"/>
    <property type="molecule type" value="Genomic_DNA"/>
</dbReference>
<dbReference type="GO" id="GO:0006835">
    <property type="term" value="P:dicarboxylic acid transport"/>
    <property type="evidence" value="ECO:0007669"/>
    <property type="project" value="TreeGrafter"/>
</dbReference>
<dbReference type="PRINTS" id="PR00173">
    <property type="entry name" value="EDTRNSPORT"/>
</dbReference>
<evidence type="ECO:0000256" key="5">
    <source>
        <dbReference type="ARBA" id="ARBA00022989"/>
    </source>
</evidence>
<dbReference type="RefSeq" id="WP_100293312.1">
    <property type="nucleotide sequence ID" value="NZ_PGGC01000050.1"/>
</dbReference>
<keyword evidence="3" id="KW-1003">Cell membrane</keyword>
<evidence type="ECO:0000256" key="4">
    <source>
        <dbReference type="ARBA" id="ARBA00022692"/>
    </source>
</evidence>
<evidence type="ECO:0000313" key="9">
    <source>
        <dbReference type="Proteomes" id="UP000235861"/>
    </source>
</evidence>
<keyword evidence="6 7" id="KW-0472">Membrane</keyword>
<keyword evidence="4 7" id="KW-0812">Transmembrane</keyword>
<dbReference type="AlphaFoldDB" id="A0A2H9U6U2"/>
<dbReference type="Gene3D" id="1.10.3860.10">
    <property type="entry name" value="Sodium:dicarboxylate symporter"/>
    <property type="match status" value="1"/>
</dbReference>
<accession>A0A2H9U6U2</accession>
<dbReference type="GO" id="GO:0015293">
    <property type="term" value="F:symporter activity"/>
    <property type="evidence" value="ECO:0007669"/>
    <property type="project" value="UniProtKB-KW"/>
</dbReference>
<gene>
    <name evidence="8" type="ORF">CUC53_05870</name>
</gene>
<evidence type="ECO:0000313" key="8">
    <source>
        <dbReference type="EMBL" id="PJG59714.1"/>
    </source>
</evidence>
<sequence length="427" mass="45145">MLSQGLLIRLCRLWTCRPLWLKTLLGMSVGIGVGLTFGEQAQWVRPIGIYFVSAIQGLMIPLVFCSIITGTTSLLKSKKLDRVGGKAIGLYLLSTALAIGIGLMMGWLLEPGSGAGLGAYQQPTPLAPAMLIDEDASRALASQNWSIAGDKILPIIIFAIALAFSLNASGRRGRPAILFFASLAEGMFKLLQMIMVLAPYGVCALMAWMVSIHGLELLLPLLKVIGVLYLGCILHVFGVYTLMLLLLARLNPIHYFKSIVDAQAVAFTSSSSMTTLPTCLACAERRLGVCHVITEKVLAIGAVFNMDGTALYQGVAALFVAQAFGVDLQFGDYVTIVIIATLASIGTVGTPGAGLLLLSLTLAAVGIPLEGVALLAGIDRLLDMARTTVNVSGDIVVSVLVAQSEKGLDVVVYSDVSAGEDIDFTVR</sequence>
<keyword evidence="9" id="KW-1185">Reference proteome</keyword>
<comment type="subcellular location">
    <subcellularLocation>
        <location evidence="1">Cell membrane</location>
        <topology evidence="1">Multi-pass membrane protein</topology>
    </subcellularLocation>
</comment>
<dbReference type="InterPro" id="IPR036458">
    <property type="entry name" value="Na:dicarbo_symporter_sf"/>
</dbReference>
<dbReference type="InterPro" id="IPR001991">
    <property type="entry name" value="Na-dicarboxylate_symporter"/>
</dbReference>
<protein>
    <submittedName>
        <fullName evidence="8">Dicarboxylate/amino acid:cation symporter</fullName>
    </submittedName>
</protein>
<dbReference type="Pfam" id="PF00375">
    <property type="entry name" value="SDF"/>
    <property type="match status" value="1"/>
</dbReference>
<comment type="caution">
    <text evidence="8">The sequence shown here is derived from an EMBL/GenBank/DDBJ whole genome shotgun (WGS) entry which is preliminary data.</text>
</comment>
<name>A0A2H9U6U2_9GAMM</name>
<evidence type="ECO:0000256" key="7">
    <source>
        <dbReference type="SAM" id="Phobius"/>
    </source>
</evidence>
<keyword evidence="2" id="KW-0813">Transport</keyword>
<dbReference type="SUPFAM" id="SSF118215">
    <property type="entry name" value="Proton glutamate symport protein"/>
    <property type="match status" value="1"/>
</dbReference>
<dbReference type="Proteomes" id="UP000235861">
    <property type="component" value="Unassembled WGS sequence"/>
</dbReference>
<evidence type="ECO:0000256" key="3">
    <source>
        <dbReference type="ARBA" id="ARBA00022475"/>
    </source>
</evidence>
<feature type="transmembrane region" description="Helical" evidence="7">
    <location>
        <begin position="87"/>
        <end position="109"/>
    </location>
</feature>